<dbReference type="InterPro" id="IPR011009">
    <property type="entry name" value="Kinase-like_dom_sf"/>
</dbReference>
<protein>
    <recommendedName>
        <fullName evidence="3">ethanolamine kinase</fullName>
        <ecNumber evidence="3">2.7.1.82</ecNumber>
    </recommendedName>
</protein>
<dbReference type="EC" id="2.7.1.82" evidence="3"/>
<dbReference type="Proteomes" id="UP000030689">
    <property type="component" value="Unassembled WGS sequence"/>
</dbReference>
<proteinExistence type="inferred from homology"/>
<dbReference type="Gramene" id="ESQ50180">
    <property type="protein sequence ID" value="ESQ50180"/>
    <property type="gene ID" value="EUTSA_v10002015mg"/>
</dbReference>
<dbReference type="GO" id="GO:0004305">
    <property type="term" value="F:ethanolamine kinase activity"/>
    <property type="evidence" value="ECO:0007669"/>
    <property type="project" value="UniProtKB-EC"/>
</dbReference>
<gene>
    <name evidence="4" type="ORF">EUTSA_v10002015mg</name>
</gene>
<reference evidence="4 5" key="1">
    <citation type="journal article" date="2013" name="Front. Plant Sci.">
        <title>The Reference Genome of the Halophytic Plant Eutrema salsugineum.</title>
        <authorList>
            <person name="Yang R."/>
            <person name="Jarvis D.E."/>
            <person name="Chen H."/>
            <person name="Beilstein M.A."/>
            <person name="Grimwood J."/>
            <person name="Jenkins J."/>
            <person name="Shu S."/>
            <person name="Prochnik S."/>
            <person name="Xin M."/>
            <person name="Ma C."/>
            <person name="Schmutz J."/>
            <person name="Wing R.A."/>
            <person name="Mitchell-Olds T."/>
            <person name="Schumaker K.S."/>
            <person name="Wang X."/>
        </authorList>
    </citation>
    <scope>NUCLEOTIDE SEQUENCE [LARGE SCALE GENOMIC DNA]</scope>
</reference>
<evidence type="ECO:0000313" key="4">
    <source>
        <dbReference type="EMBL" id="ESQ50180.1"/>
    </source>
</evidence>
<dbReference type="Gene3D" id="3.90.1200.10">
    <property type="match status" value="1"/>
</dbReference>
<keyword evidence="5" id="KW-1185">Reference proteome</keyword>
<name>V4LI34_EUTSA</name>
<dbReference type="SUPFAM" id="SSF56112">
    <property type="entry name" value="Protein kinase-like (PK-like)"/>
    <property type="match status" value="1"/>
</dbReference>
<evidence type="ECO:0000256" key="1">
    <source>
        <dbReference type="ARBA" id="ARBA00037883"/>
    </source>
</evidence>
<dbReference type="Pfam" id="PF01633">
    <property type="entry name" value="Choline_kinase"/>
    <property type="match status" value="1"/>
</dbReference>
<sequence length="361" mass="41433">MGAAKNIWAILEAEDDASGNNNASSQIPYSSIIVNTSLPLPVMIPRIIELCKDLFKNWREIDDALFSVERVSGGITNLLRLYGPNTEYVINRERELQAIKYLSAAGFGAKLLGGFGNGMVQSFINARTLDPSDMRQPKIAAEIAKELGKFHKVEIPGSKEPQLWVDIVKFFEKASTLRFEEPDRQKLFETISFEELHKEIIELREFTGVLNAPVVFAHNDLLSGNLMLNEEEEKLYLIDFEYGSYNYRGFDIGNHFNEYAGYDCDYSFYPSKEQQYHFIKHYLQPDNPDEVGIAEVESVFIETDAYKLASHLYWAVWAIIQARMSPIEFDYLGYFFLRYNEYKKQKPVTFSLVTSYLSASV</sequence>
<organism evidence="4 5">
    <name type="scientific">Eutrema salsugineum</name>
    <name type="common">Saltwater cress</name>
    <name type="synonym">Sisymbrium salsugineum</name>
    <dbReference type="NCBI Taxonomy" id="72664"/>
    <lineage>
        <taxon>Eukaryota</taxon>
        <taxon>Viridiplantae</taxon>
        <taxon>Streptophyta</taxon>
        <taxon>Embryophyta</taxon>
        <taxon>Tracheophyta</taxon>
        <taxon>Spermatophyta</taxon>
        <taxon>Magnoliopsida</taxon>
        <taxon>eudicotyledons</taxon>
        <taxon>Gunneridae</taxon>
        <taxon>Pentapetalae</taxon>
        <taxon>rosids</taxon>
        <taxon>malvids</taxon>
        <taxon>Brassicales</taxon>
        <taxon>Brassicaceae</taxon>
        <taxon>Eutremeae</taxon>
        <taxon>Eutrema</taxon>
    </lineage>
</organism>
<evidence type="ECO:0000256" key="3">
    <source>
        <dbReference type="ARBA" id="ARBA00038874"/>
    </source>
</evidence>
<dbReference type="GO" id="GO:0006646">
    <property type="term" value="P:phosphatidylethanolamine biosynthetic process"/>
    <property type="evidence" value="ECO:0007669"/>
    <property type="project" value="TreeGrafter"/>
</dbReference>
<evidence type="ECO:0000256" key="2">
    <source>
        <dbReference type="ARBA" id="ARBA00038211"/>
    </source>
</evidence>
<dbReference type="PANTHER" id="PTHR22603">
    <property type="entry name" value="CHOLINE/ETHANOALAMINE KINASE"/>
    <property type="match status" value="1"/>
</dbReference>
<dbReference type="AlphaFoldDB" id="V4LI34"/>
<dbReference type="OrthoDB" id="10267235at2759"/>
<dbReference type="Gene3D" id="3.30.200.20">
    <property type="entry name" value="Phosphorylase Kinase, domain 1"/>
    <property type="match status" value="1"/>
</dbReference>
<dbReference type="CDD" id="cd05157">
    <property type="entry name" value="ETNK_euk"/>
    <property type="match status" value="1"/>
</dbReference>
<evidence type="ECO:0000313" key="5">
    <source>
        <dbReference type="Proteomes" id="UP000030689"/>
    </source>
</evidence>
<dbReference type="EMBL" id="KI517398">
    <property type="protein sequence ID" value="ESQ50180.1"/>
    <property type="molecule type" value="Genomic_DNA"/>
</dbReference>
<dbReference type="GO" id="GO:0005737">
    <property type="term" value="C:cytoplasm"/>
    <property type="evidence" value="ECO:0007669"/>
    <property type="project" value="TreeGrafter"/>
</dbReference>
<accession>V4LI34</accession>
<dbReference type="PANTHER" id="PTHR22603:SF66">
    <property type="entry name" value="ETHANOLAMINE KINASE"/>
    <property type="match status" value="1"/>
</dbReference>
<comment type="pathway">
    <text evidence="1">Phospholipid metabolism; phosphatidylethanolamine biosynthesis; phosphatidylethanolamine from ethanolamine: step 1/3.</text>
</comment>
<comment type="similarity">
    <text evidence="2">Belongs to the choline/ethanolamine kinase family.</text>
</comment>